<feature type="domain" description="MARVEL" evidence="6">
    <location>
        <begin position="12"/>
        <end position="145"/>
    </location>
</feature>
<feature type="transmembrane region" description="Helical" evidence="5">
    <location>
        <begin position="132"/>
        <end position="152"/>
    </location>
</feature>
<dbReference type="OrthoDB" id="2117453at2759"/>
<feature type="transmembrane region" description="Helical" evidence="5">
    <location>
        <begin position="88"/>
        <end position="112"/>
    </location>
</feature>
<keyword evidence="3 5" id="KW-1133">Transmembrane helix</keyword>
<keyword evidence="2 5" id="KW-0812">Transmembrane</keyword>
<accession>A0A9W8J1Y8</accession>
<sequence>MGAASDTAIRRAHPILFGALVLFSIIEMCIAAWLTARYNSNNDAPFGSVRVRVRYILFCSIWTIVMGTAFLVFLVLGSVMSSVAAHFIFLVITFILWVAAAAAITEALGGGLSCSHQNYFTYCGQLNAVEGFAWLIWILVTITLIMVIIRGISAAKSGGGIKESMTEA</sequence>
<dbReference type="Proteomes" id="UP001140091">
    <property type="component" value="Unassembled WGS sequence"/>
</dbReference>
<dbReference type="EMBL" id="JANBPK010001039">
    <property type="protein sequence ID" value="KAJ2927031.1"/>
    <property type="molecule type" value="Genomic_DNA"/>
</dbReference>
<evidence type="ECO:0000256" key="4">
    <source>
        <dbReference type="ARBA" id="ARBA00023136"/>
    </source>
</evidence>
<feature type="non-terminal residue" evidence="7">
    <location>
        <position position="168"/>
    </location>
</feature>
<reference evidence="7" key="1">
    <citation type="submission" date="2022-06" db="EMBL/GenBank/DDBJ databases">
        <title>Genome Sequence of Candolleomyces eurysporus.</title>
        <authorList>
            <person name="Buettner E."/>
        </authorList>
    </citation>
    <scope>NUCLEOTIDE SEQUENCE</scope>
    <source>
        <strain evidence="7">VTCC 930004</strain>
    </source>
</reference>
<protein>
    <recommendedName>
        <fullName evidence="6">MARVEL domain-containing protein</fullName>
    </recommendedName>
</protein>
<dbReference type="AlphaFoldDB" id="A0A9W8J1Y8"/>
<evidence type="ECO:0000256" key="3">
    <source>
        <dbReference type="ARBA" id="ARBA00022989"/>
    </source>
</evidence>
<feature type="transmembrane region" description="Helical" evidence="5">
    <location>
        <begin position="12"/>
        <end position="35"/>
    </location>
</feature>
<comment type="caution">
    <text evidence="7">The sequence shown here is derived from an EMBL/GenBank/DDBJ whole genome shotgun (WGS) entry which is preliminary data.</text>
</comment>
<evidence type="ECO:0000313" key="7">
    <source>
        <dbReference type="EMBL" id="KAJ2927031.1"/>
    </source>
</evidence>
<keyword evidence="4 5" id="KW-0472">Membrane</keyword>
<name>A0A9W8J1Y8_9AGAR</name>
<organism evidence="7 8">
    <name type="scientific">Candolleomyces eurysporus</name>
    <dbReference type="NCBI Taxonomy" id="2828524"/>
    <lineage>
        <taxon>Eukaryota</taxon>
        <taxon>Fungi</taxon>
        <taxon>Dikarya</taxon>
        <taxon>Basidiomycota</taxon>
        <taxon>Agaricomycotina</taxon>
        <taxon>Agaricomycetes</taxon>
        <taxon>Agaricomycetidae</taxon>
        <taxon>Agaricales</taxon>
        <taxon>Agaricineae</taxon>
        <taxon>Psathyrellaceae</taxon>
        <taxon>Candolleomyces</taxon>
    </lineage>
</organism>
<dbReference type="Pfam" id="PF01284">
    <property type="entry name" value="MARVEL"/>
    <property type="match status" value="1"/>
</dbReference>
<dbReference type="InterPro" id="IPR008253">
    <property type="entry name" value="Marvel"/>
</dbReference>
<evidence type="ECO:0000313" key="8">
    <source>
        <dbReference type="Proteomes" id="UP001140091"/>
    </source>
</evidence>
<evidence type="ECO:0000259" key="6">
    <source>
        <dbReference type="Pfam" id="PF01284"/>
    </source>
</evidence>
<gene>
    <name evidence="7" type="ORF">H1R20_g10060</name>
</gene>
<proteinExistence type="predicted"/>
<evidence type="ECO:0000256" key="5">
    <source>
        <dbReference type="SAM" id="Phobius"/>
    </source>
</evidence>
<evidence type="ECO:0000256" key="1">
    <source>
        <dbReference type="ARBA" id="ARBA00004141"/>
    </source>
</evidence>
<keyword evidence="8" id="KW-1185">Reference proteome</keyword>
<comment type="subcellular location">
    <subcellularLocation>
        <location evidence="1">Membrane</location>
        <topology evidence="1">Multi-pass membrane protein</topology>
    </subcellularLocation>
</comment>
<feature type="transmembrane region" description="Helical" evidence="5">
    <location>
        <begin position="55"/>
        <end position="76"/>
    </location>
</feature>
<evidence type="ECO:0000256" key="2">
    <source>
        <dbReference type="ARBA" id="ARBA00022692"/>
    </source>
</evidence>
<dbReference type="GO" id="GO:0016020">
    <property type="term" value="C:membrane"/>
    <property type="evidence" value="ECO:0007669"/>
    <property type="project" value="UniProtKB-SubCell"/>
</dbReference>